<feature type="coiled-coil region" evidence="1">
    <location>
        <begin position="36"/>
        <end position="63"/>
    </location>
</feature>
<reference evidence="3" key="1">
    <citation type="submission" date="2017-12" db="EMBL/GenBank/DDBJ databases">
        <authorList>
            <consortium name="DOE Joint Genome Institute"/>
            <person name="Mondo S.J."/>
            <person name="Kjaerbolling I."/>
            <person name="Vesth T.C."/>
            <person name="Frisvad J.C."/>
            <person name="Nybo J.L."/>
            <person name="Theobald S."/>
            <person name="Kuo A."/>
            <person name="Bowyer P."/>
            <person name="Matsuda Y."/>
            <person name="Lyhne E.K."/>
            <person name="Kogle M.E."/>
            <person name="Clum A."/>
            <person name="Lipzen A."/>
            <person name="Salamov A."/>
            <person name="Ngan C.Y."/>
            <person name="Daum C."/>
            <person name="Chiniquy J."/>
            <person name="Barry K."/>
            <person name="LaButti K."/>
            <person name="Haridas S."/>
            <person name="Simmons B.A."/>
            <person name="Magnuson J.K."/>
            <person name="Mortensen U.H."/>
            <person name="Larsen T.O."/>
            <person name="Grigoriev I.V."/>
            <person name="Baker S.E."/>
            <person name="Andersen M.R."/>
            <person name="Nordberg H.P."/>
            <person name="Cantor M.N."/>
            <person name="Hua S.X."/>
        </authorList>
    </citation>
    <scope>NUCLEOTIDE SEQUENCE [LARGE SCALE GENOMIC DNA]</scope>
    <source>
        <strain evidence="3">IBT 19404</strain>
    </source>
</reference>
<sequence>MDHPGTGQQLDRPQEMLLENPRRLRNELELKYDSLVDCYENQLTQKDKGLQEAESRIRYLEKELSGSHIKLPNYVSDYQISDAKIQEGLRILRDNISNWVESFPDTLIFEELFVRKISKEVLLKLMPGWTHSFPNGPDDAQMELMTSVIFKLTWNCLFKGSILGNQTHQELLSHIQEGMSYLSPRIDLESMNAWKADTIRAYMAHPRYREVAETRYRNLKGSIYRFLGDFYRFDESHWEHKLERFMMQIASPAAELAARMASSPSQYGWLMCFPVHKQFPEQVVRKNHLKRFTIIDAESHNKIQFSDLESFNDSDMIGVFLALVFPGLSRCGEEGHSNVLIEKPVILIATLTTPPSAPPENET</sequence>
<evidence type="ECO:0000313" key="2">
    <source>
        <dbReference type="EMBL" id="PLN77815.1"/>
    </source>
</evidence>
<keyword evidence="1" id="KW-0175">Coiled coil</keyword>
<evidence type="ECO:0000256" key="1">
    <source>
        <dbReference type="SAM" id="Coils"/>
    </source>
</evidence>
<proteinExistence type="predicted"/>
<dbReference type="AlphaFoldDB" id="A0A2J5HKY3"/>
<dbReference type="Proteomes" id="UP000235023">
    <property type="component" value="Unassembled WGS sequence"/>
</dbReference>
<evidence type="ECO:0000313" key="3">
    <source>
        <dbReference type="Proteomes" id="UP000235023"/>
    </source>
</evidence>
<name>A0A2J5HKY3_9EURO</name>
<dbReference type="OrthoDB" id="4755094at2759"/>
<accession>A0A2J5HKY3</accession>
<protein>
    <submittedName>
        <fullName evidence="2">Uncharacterized protein</fullName>
    </submittedName>
</protein>
<dbReference type="EMBL" id="KZ559588">
    <property type="protein sequence ID" value="PLN77815.1"/>
    <property type="molecule type" value="Genomic_DNA"/>
</dbReference>
<keyword evidence="3" id="KW-1185">Reference proteome</keyword>
<organism evidence="2 3">
    <name type="scientific">Aspergillus taichungensis</name>
    <dbReference type="NCBI Taxonomy" id="482145"/>
    <lineage>
        <taxon>Eukaryota</taxon>
        <taxon>Fungi</taxon>
        <taxon>Dikarya</taxon>
        <taxon>Ascomycota</taxon>
        <taxon>Pezizomycotina</taxon>
        <taxon>Eurotiomycetes</taxon>
        <taxon>Eurotiomycetidae</taxon>
        <taxon>Eurotiales</taxon>
        <taxon>Aspergillaceae</taxon>
        <taxon>Aspergillus</taxon>
        <taxon>Aspergillus subgen. Circumdati</taxon>
    </lineage>
</organism>
<gene>
    <name evidence="2" type="ORF">BDW42DRAFT_202481</name>
</gene>